<proteinExistence type="predicted"/>
<evidence type="ECO:0000313" key="1">
    <source>
        <dbReference type="EMBL" id="AGO14405.1"/>
    </source>
</evidence>
<dbReference type="EMBL" id="EF710639">
    <property type="protein sequence ID" value="AGO14405.1"/>
    <property type="molecule type" value="Genomic_DNA"/>
</dbReference>
<reference evidence="1" key="1">
    <citation type="submission" date="2013-06" db="EMBL/GenBank/DDBJ databases">
        <title>Bracovirus Evolution: Comparative Genomics of Multiple Viral and Proviral Genomes.</title>
        <authorList>
            <person name="Desjardins C.A."/>
            <person name="Gundersen-Rindal D.E."/>
            <person name="Hostetler J.B."/>
            <person name="Tallon L.J."/>
            <person name="Utterback T.R."/>
            <person name="Fuester R.W."/>
            <person name="Schatz M.C."/>
            <person name="Pedroni M.J."/>
            <person name="Fadrosh D.W."/>
            <person name="Haas B.J."/>
            <person name="Toms B.S."/>
            <person name="Chen D."/>
            <person name="Nene V."/>
        </authorList>
    </citation>
    <scope>NUCLEOTIDE SEQUENCE</scope>
</reference>
<accession>R9XNI9</accession>
<gene>
    <name evidence="1" type="ORF">CsmBAC4b19.3</name>
</gene>
<protein>
    <submittedName>
        <fullName evidence="1">Uncharacterized protein</fullName>
    </submittedName>
</protein>
<organism evidence="1">
    <name type="scientific">Cotesia sesamiae Mombasa bracovirus</name>
    <dbReference type="NCBI Taxonomy" id="452649"/>
    <lineage>
        <taxon>Viruses</taxon>
        <taxon>Viruses incertae sedis</taxon>
        <taxon>Polydnaviriformidae</taxon>
        <taxon>Bracoviriform</taxon>
        <taxon>Cotesia sesamiae bracovirus</taxon>
    </lineage>
</organism>
<name>R9XNI9_9VIRU</name>
<sequence>MEIILDVQGFRGPDNRFIVKKLASIAIQHDIDNIKELSYTLFQPPYHWKVLPTNYQRLNTCLIRNYHGIGWNAGTTSYNKLEEVLNYLTNNKKIIYVKGIEKKLWIQN</sequence>